<sequence length="139" mass="15818">MFNLRFLECVRTPYVFLCYDRFSSRTIFFNAFDSSSLIGIVISLCNRESVACFDSSAKYLLFYCMNQTAYAPLSKREGDSSKHVAADAATHDVQHQQPYGYRVQGNGSSPDAHMRDDDSETDMEMEFLLANSISVMFVR</sequence>
<evidence type="ECO:0000256" key="1">
    <source>
        <dbReference type="SAM" id="MobiDB-lite"/>
    </source>
</evidence>
<proteinExistence type="predicted"/>
<dbReference type="Proteomes" id="UP001295469">
    <property type="component" value="Chromosome C05"/>
</dbReference>
<feature type="region of interest" description="Disordered" evidence="1">
    <location>
        <begin position="83"/>
        <end position="117"/>
    </location>
</feature>
<dbReference type="EMBL" id="HG994369">
    <property type="protein sequence ID" value="CAF1938939.1"/>
    <property type="molecule type" value="Genomic_DNA"/>
</dbReference>
<name>A0A816LN96_BRANA</name>
<accession>A0A816LN96</accession>
<dbReference type="AlphaFoldDB" id="A0A816LN96"/>
<organism evidence="2">
    <name type="scientific">Brassica napus</name>
    <name type="common">Rape</name>
    <dbReference type="NCBI Taxonomy" id="3708"/>
    <lineage>
        <taxon>Eukaryota</taxon>
        <taxon>Viridiplantae</taxon>
        <taxon>Streptophyta</taxon>
        <taxon>Embryophyta</taxon>
        <taxon>Tracheophyta</taxon>
        <taxon>Spermatophyta</taxon>
        <taxon>Magnoliopsida</taxon>
        <taxon>eudicotyledons</taxon>
        <taxon>Gunneridae</taxon>
        <taxon>Pentapetalae</taxon>
        <taxon>rosids</taxon>
        <taxon>malvids</taxon>
        <taxon>Brassicales</taxon>
        <taxon>Brassicaceae</taxon>
        <taxon>Brassiceae</taxon>
        <taxon>Brassica</taxon>
    </lineage>
</organism>
<evidence type="ECO:0000313" key="2">
    <source>
        <dbReference type="EMBL" id="CAF1938939.1"/>
    </source>
</evidence>
<reference evidence="2" key="1">
    <citation type="submission" date="2021-01" db="EMBL/GenBank/DDBJ databases">
        <authorList>
            <consortium name="Genoscope - CEA"/>
            <person name="William W."/>
        </authorList>
    </citation>
    <scope>NUCLEOTIDE SEQUENCE</scope>
</reference>
<gene>
    <name evidence="2" type="ORF">DARMORV10_C05P62060.1</name>
</gene>
<feature type="compositionally biased region" description="Basic and acidic residues" evidence="1">
    <location>
        <begin position="83"/>
        <end position="94"/>
    </location>
</feature>
<protein>
    <submittedName>
        <fullName evidence="2">(rape) hypothetical protein</fullName>
    </submittedName>
</protein>